<comment type="caution">
    <text evidence="2">The sequence shown here is derived from an EMBL/GenBank/DDBJ whole genome shotgun (WGS) entry which is preliminary data.</text>
</comment>
<dbReference type="AlphaFoldDB" id="A0A8H3UVP2"/>
<dbReference type="Pfam" id="PF10306">
    <property type="entry name" value="FLILHELTA"/>
    <property type="match status" value="1"/>
</dbReference>
<gene>
    <name evidence="1" type="ORF">EG327_010249</name>
    <name evidence="2" type="ORF">EG328_002683</name>
</gene>
<evidence type="ECO:0000313" key="4">
    <source>
        <dbReference type="Proteomes" id="UP000490939"/>
    </source>
</evidence>
<reference evidence="2 3" key="1">
    <citation type="submission" date="2018-12" db="EMBL/GenBank/DDBJ databases">
        <title>Venturia inaequalis Genome Resource.</title>
        <authorList>
            <person name="Lichtner F.J."/>
        </authorList>
    </citation>
    <scope>NUCLEOTIDE SEQUENCE [LARGE SCALE GENOMIC DNA]</scope>
    <source>
        <strain evidence="2 3">120213</strain>
        <strain evidence="1 4">DMI_063113</strain>
    </source>
</reference>
<sequence>MSSVYRYFHTDTWVAVPKFLHRYTIPLSTAPLSHITSFLLLHEITAILPLFALFATFHYTSLQLPESITNSAAVTEGVEKFGKYFKRKGWLGETVVPEPAEVGVVDTEGAKGSLDGDTWNVGADGMKILMEVGTAWAVVKILLPVRLVGCVWLTPWFARVIVLPVTRVVGRVTGKNKDVVTKGKDIIK</sequence>
<proteinExistence type="predicted"/>
<dbReference type="Proteomes" id="UP000490939">
    <property type="component" value="Unassembled WGS sequence"/>
</dbReference>
<dbReference type="EMBL" id="WNWS01000176">
    <property type="protein sequence ID" value="KAE9976342.1"/>
    <property type="molecule type" value="Genomic_DNA"/>
</dbReference>
<dbReference type="PANTHER" id="PTHR28002">
    <property type="entry name" value="MIOREX COMPLEX COMPONENT 11"/>
    <property type="match status" value="1"/>
</dbReference>
<evidence type="ECO:0000313" key="1">
    <source>
        <dbReference type="EMBL" id="KAE9970488.1"/>
    </source>
</evidence>
<protein>
    <submittedName>
        <fullName evidence="2">Uncharacterized protein</fullName>
    </submittedName>
</protein>
<organism evidence="2 3">
    <name type="scientific">Venturia inaequalis</name>
    <name type="common">Apple scab fungus</name>
    <dbReference type="NCBI Taxonomy" id="5025"/>
    <lineage>
        <taxon>Eukaryota</taxon>
        <taxon>Fungi</taxon>
        <taxon>Dikarya</taxon>
        <taxon>Ascomycota</taxon>
        <taxon>Pezizomycotina</taxon>
        <taxon>Dothideomycetes</taxon>
        <taxon>Pleosporomycetidae</taxon>
        <taxon>Venturiales</taxon>
        <taxon>Venturiaceae</taxon>
        <taxon>Venturia</taxon>
    </lineage>
</organism>
<keyword evidence="4" id="KW-1185">Reference proteome</keyword>
<dbReference type="GO" id="GO:0005739">
    <property type="term" value="C:mitochondrion"/>
    <property type="evidence" value="ECO:0007669"/>
    <property type="project" value="TreeGrafter"/>
</dbReference>
<dbReference type="EMBL" id="WNWR01000718">
    <property type="protein sequence ID" value="KAE9970488.1"/>
    <property type="molecule type" value="Genomic_DNA"/>
</dbReference>
<name>A0A8H3UVP2_VENIN</name>
<evidence type="ECO:0000313" key="3">
    <source>
        <dbReference type="Proteomes" id="UP000447873"/>
    </source>
</evidence>
<evidence type="ECO:0000313" key="2">
    <source>
        <dbReference type="EMBL" id="KAE9976342.1"/>
    </source>
</evidence>
<accession>A0A8H3UVP2</accession>
<dbReference type="Proteomes" id="UP000447873">
    <property type="component" value="Unassembled WGS sequence"/>
</dbReference>
<dbReference type="InterPro" id="IPR018811">
    <property type="entry name" value="MRX11"/>
</dbReference>
<dbReference type="PANTHER" id="PTHR28002:SF1">
    <property type="entry name" value="MIOREX COMPLEX COMPONENT 11"/>
    <property type="match status" value="1"/>
</dbReference>